<proteinExistence type="predicted"/>
<gene>
    <name evidence="2" type="ORF">OH76DRAFT_1398503</name>
</gene>
<feature type="region of interest" description="Disordered" evidence="1">
    <location>
        <begin position="1"/>
        <end position="29"/>
    </location>
</feature>
<evidence type="ECO:0000256" key="1">
    <source>
        <dbReference type="SAM" id="MobiDB-lite"/>
    </source>
</evidence>
<dbReference type="AlphaFoldDB" id="A0A371DNQ9"/>
<accession>A0A371DNQ9</accession>
<dbReference type="Proteomes" id="UP000256964">
    <property type="component" value="Unassembled WGS sequence"/>
</dbReference>
<feature type="region of interest" description="Disordered" evidence="1">
    <location>
        <begin position="114"/>
        <end position="133"/>
    </location>
</feature>
<dbReference type="EMBL" id="KZ857385">
    <property type="protein sequence ID" value="RDX54185.1"/>
    <property type="molecule type" value="Genomic_DNA"/>
</dbReference>
<protein>
    <submittedName>
        <fullName evidence="2">Uncharacterized protein</fullName>
    </submittedName>
</protein>
<keyword evidence="3" id="KW-1185">Reference proteome</keyword>
<evidence type="ECO:0000313" key="3">
    <source>
        <dbReference type="Proteomes" id="UP000256964"/>
    </source>
</evidence>
<reference evidence="2 3" key="1">
    <citation type="journal article" date="2018" name="Biotechnol. Biofuels">
        <title>Integrative visual omics of the white-rot fungus Polyporus brumalis exposes the biotechnological potential of its oxidative enzymes for delignifying raw plant biomass.</title>
        <authorList>
            <person name="Miyauchi S."/>
            <person name="Rancon A."/>
            <person name="Drula E."/>
            <person name="Hage H."/>
            <person name="Chaduli D."/>
            <person name="Favel A."/>
            <person name="Grisel S."/>
            <person name="Henrissat B."/>
            <person name="Herpoel-Gimbert I."/>
            <person name="Ruiz-Duenas F.J."/>
            <person name="Chevret D."/>
            <person name="Hainaut M."/>
            <person name="Lin J."/>
            <person name="Wang M."/>
            <person name="Pangilinan J."/>
            <person name="Lipzen A."/>
            <person name="Lesage-Meessen L."/>
            <person name="Navarro D."/>
            <person name="Riley R."/>
            <person name="Grigoriev I.V."/>
            <person name="Zhou S."/>
            <person name="Raouche S."/>
            <person name="Rosso M.N."/>
        </authorList>
    </citation>
    <scope>NUCLEOTIDE SEQUENCE [LARGE SCALE GENOMIC DNA]</scope>
    <source>
        <strain evidence="2 3">BRFM 1820</strain>
    </source>
</reference>
<evidence type="ECO:0000313" key="2">
    <source>
        <dbReference type="EMBL" id="RDX54185.1"/>
    </source>
</evidence>
<name>A0A371DNQ9_9APHY</name>
<organism evidence="2 3">
    <name type="scientific">Lentinus brumalis</name>
    <dbReference type="NCBI Taxonomy" id="2498619"/>
    <lineage>
        <taxon>Eukaryota</taxon>
        <taxon>Fungi</taxon>
        <taxon>Dikarya</taxon>
        <taxon>Basidiomycota</taxon>
        <taxon>Agaricomycotina</taxon>
        <taxon>Agaricomycetes</taxon>
        <taxon>Polyporales</taxon>
        <taxon>Polyporaceae</taxon>
        <taxon>Lentinus</taxon>
    </lineage>
</organism>
<sequence>MEACRTATGATREQGDLPPTGYRPCSDPRRTEVAGVVDEISQAPKHPSSWAKLRYPKTDDKAERAQGKHGPAWSHAQILSLPSCERPRLAPAAAGGMENHEQHMGLRYGLRSDESDNKAAHKGGSGCSRPRGVQDHGVSREYACIVYGGQLRYKGGPLAAVG</sequence>